<evidence type="ECO:0000313" key="1">
    <source>
        <dbReference type="EMBL" id="MBB3113920.1"/>
    </source>
</evidence>
<sequence>MWERRQQKYISLLLIVSIVMTLLPVNGQIYAAMARADDIEVQFGAGTTIGNTKYEATNAFVNFNNNRTEGFEHELKSGTNIDWIDGSVFAGANGGSADTFVLDVSKNATLRDLAQSGHAKLKIGFSGLAHYEGSFMGFTTWTRVSDILITHFDGKSTQTIIEGRNLGARAETITITPESVITITVGGEKDDKGPTGVRGLYMKFEDKERPVMEGYTFTGDGNERNNAKINQMELYVKQQEHITLAYNFSEPVRPTAISANMSDHFLRHPLFTNPDGTGLPAAGEQMYLTNLSYNANNLKTLQKDIVYQYVGSRYHNSGNNPIEPRITGEFSGSLIDQSMEQKFYGAVMADAAGNVASTDFPNRASLNSNVYLKGKTVNPFDYRNGGYRVIIDGVAPKYTKSGNGITPEIVTGVTLNDNDVIEFTIKFTEEAMIKEGWNVNDTFIHLNNGLKAKYTGGQNTDTWTFRVEISEGLIEETPLLKVISLTNESKPGYSDKDVISDYAGNLLIQPANLLGEHTDGDTSLVNSTIDWAQLGIDNTPPEIGFRYEADGATDNLYRKNGKVTIDANDATLKIPQLDPLTAVRGEERPSQGIYRPSNMTGGASPSVGLVYYYWSQNADDPFLGKESDQWAAIKRYSLSAKQPSEDLYPEGFENVQLQVANNKTNMIAPPAEALAANGSGIWYLHAWTADMSWDSARELMQYEKRDNFKEQNEAQYKAWKEELPSGSSEADRIFYADNKALAAVGQYGDMSLWPLSDFKQVDSNWTYNVTPIAIDNKGPDITFSEYSGDGTMNVELTTNVADPHSGIDKVTYQWVAAGAKPNDIDWKPVTLAGGSFLTSTQNEVFEDGEYELYVQAEDKAGNVSTQRTSKVAVVNSEASVVASFDPDADTGYAQSHDVDFQIDGITPDKVAYAFGDSSIRPTSESKYTELQEVVDPSSPSTHHYVIPSSPDKQGTQYIHVMAKAGDRYYYYAKAYYFDNTAPEVTFSKNGVAYPLESHDVIVTVKEPLSTDGLTKSYLWVKDGEAAPAEDDASWQDLPASGKVTIDNAALQSGDIADYRLFVKAVDGAGNSVITSTSDMFKVSKAGDDNTPPAESTARLIDLYGDDTDGYTAVIELALDTIDKRGYEYSLSPDKGTSWMKWRPYTNFVSVKVSTNNLAELGIQVKFKTPGGVIGEAKTTDISSLGPTAPVYALASLNKLNPINSVQGVEIQITPPLGVKVTPSATNPQVPVRKGNVFTVRMNGYYSFDLVDLNDPTRTATLYAVVNNIDDTAPQGTIEYRITERTSGNVPVQLASTSEPVVILNNAGQSTFVFTENGSFTFMFRDEAGNMGSATATVANIDKSSPKVKIVRSYAYGTNNSETFGTIEDNGNVVLASGVKLEVVKDDNSDKTIRVIGGDSSVVVEKNGTVSFTVADEYGNTTVVKTEVDNVASDAIAPETISYAFVDEAGNPIPDQQIVTINGEQYAKGRMKVTLSGKLEAPNKVFAGVKPIMENGAYTNQISGDDGTYSYARVFSANGTTQIGISDLLGRTSKVAVTVKGLDNKAPELTLNQASSAVIQNKADFKASSDLGGYTVSDDVSAADRTKVELSGLDLTKLGRQTVTYTATDEVGNTTSVTQDVVVVAEAGMRIFANGTLLSSASGESALFNTNKLTFSIQQFNTMAVGGQEMVNAWGTYDLYYYSGLFREGQMKLIATKLTYAQLTSGQFKVVFPKTGWYTIVLRNQERERVFTTFFVGRIEP</sequence>
<evidence type="ECO:0000313" key="2">
    <source>
        <dbReference type="Proteomes" id="UP000570361"/>
    </source>
</evidence>
<reference evidence="1 2" key="1">
    <citation type="submission" date="2020-08" db="EMBL/GenBank/DDBJ databases">
        <title>Genomic Encyclopedia of Type Strains, Phase III (KMG-III): the genomes of soil and plant-associated and newly described type strains.</title>
        <authorList>
            <person name="Whitman W."/>
        </authorList>
    </citation>
    <scope>NUCLEOTIDE SEQUENCE [LARGE SCALE GENOMIC DNA]</scope>
    <source>
        <strain evidence="1 2">CECT 5862</strain>
    </source>
</reference>
<dbReference type="InterPro" id="IPR013783">
    <property type="entry name" value="Ig-like_fold"/>
</dbReference>
<dbReference type="EMBL" id="JACHXK010000023">
    <property type="protein sequence ID" value="MBB3113920.1"/>
    <property type="molecule type" value="Genomic_DNA"/>
</dbReference>
<keyword evidence="2" id="KW-1185">Reference proteome</keyword>
<evidence type="ECO:0008006" key="3">
    <source>
        <dbReference type="Google" id="ProtNLM"/>
    </source>
</evidence>
<dbReference type="Gene3D" id="2.60.40.10">
    <property type="entry name" value="Immunoglobulins"/>
    <property type="match status" value="1"/>
</dbReference>
<protein>
    <recommendedName>
        <fullName evidence="3">HYR domain-containing protein</fullName>
    </recommendedName>
</protein>
<dbReference type="RefSeq" id="WP_183603985.1">
    <property type="nucleotide sequence ID" value="NZ_JACHXK010000023.1"/>
</dbReference>
<organism evidence="1 2">
    <name type="scientific">Paenibacillus phyllosphaerae</name>
    <dbReference type="NCBI Taxonomy" id="274593"/>
    <lineage>
        <taxon>Bacteria</taxon>
        <taxon>Bacillati</taxon>
        <taxon>Bacillota</taxon>
        <taxon>Bacilli</taxon>
        <taxon>Bacillales</taxon>
        <taxon>Paenibacillaceae</taxon>
        <taxon>Paenibacillus</taxon>
    </lineage>
</organism>
<name>A0A7W5FQX3_9BACL</name>
<proteinExistence type="predicted"/>
<gene>
    <name evidence="1" type="ORF">FHS18_006035</name>
</gene>
<dbReference type="Proteomes" id="UP000570361">
    <property type="component" value="Unassembled WGS sequence"/>
</dbReference>
<comment type="caution">
    <text evidence="1">The sequence shown here is derived from an EMBL/GenBank/DDBJ whole genome shotgun (WGS) entry which is preliminary data.</text>
</comment>
<accession>A0A7W5FQX3</accession>